<feature type="compositionally biased region" description="Basic residues" evidence="1">
    <location>
        <begin position="1"/>
        <end position="17"/>
    </location>
</feature>
<comment type="caution">
    <text evidence="2">The sequence shown here is derived from an EMBL/GenBank/DDBJ whole genome shotgun (WGS) entry which is preliminary data.</text>
</comment>
<evidence type="ECO:0000313" key="3">
    <source>
        <dbReference type="Proteomes" id="UP001152484"/>
    </source>
</evidence>
<dbReference type="AlphaFoldDB" id="A0A9P0ZWP7"/>
<dbReference type="EMBL" id="CAMAPE010000075">
    <property type="protein sequence ID" value="CAH9118052.1"/>
    <property type="molecule type" value="Genomic_DNA"/>
</dbReference>
<name>A0A9P0ZWP7_CUSEU</name>
<dbReference type="Proteomes" id="UP001152484">
    <property type="component" value="Unassembled WGS sequence"/>
</dbReference>
<protein>
    <submittedName>
        <fullName evidence="2">Uncharacterized protein</fullName>
    </submittedName>
</protein>
<evidence type="ECO:0000256" key="1">
    <source>
        <dbReference type="SAM" id="MobiDB-lite"/>
    </source>
</evidence>
<keyword evidence="3" id="KW-1185">Reference proteome</keyword>
<feature type="region of interest" description="Disordered" evidence="1">
    <location>
        <begin position="87"/>
        <end position="106"/>
    </location>
</feature>
<gene>
    <name evidence="2" type="ORF">CEURO_LOCUS21779</name>
</gene>
<sequence length="127" mass="14536">MRKPSQKQQKIHPKQKRSGYQQKEEKFCNFDLGELQIYHRQHQTWAPGGPTDQVHRRKRLIKFAVVATPDLAATAFADLTATRTLETANPGDLTNPAPQPIRSRKEGLKNFRSRIRWVSEEVSACIG</sequence>
<organism evidence="2 3">
    <name type="scientific">Cuscuta europaea</name>
    <name type="common">European dodder</name>
    <dbReference type="NCBI Taxonomy" id="41803"/>
    <lineage>
        <taxon>Eukaryota</taxon>
        <taxon>Viridiplantae</taxon>
        <taxon>Streptophyta</taxon>
        <taxon>Embryophyta</taxon>
        <taxon>Tracheophyta</taxon>
        <taxon>Spermatophyta</taxon>
        <taxon>Magnoliopsida</taxon>
        <taxon>eudicotyledons</taxon>
        <taxon>Gunneridae</taxon>
        <taxon>Pentapetalae</taxon>
        <taxon>asterids</taxon>
        <taxon>lamiids</taxon>
        <taxon>Solanales</taxon>
        <taxon>Convolvulaceae</taxon>
        <taxon>Cuscuteae</taxon>
        <taxon>Cuscuta</taxon>
        <taxon>Cuscuta subgen. Cuscuta</taxon>
    </lineage>
</organism>
<reference evidence="2" key="1">
    <citation type="submission" date="2022-07" db="EMBL/GenBank/DDBJ databases">
        <authorList>
            <person name="Macas J."/>
            <person name="Novak P."/>
            <person name="Neumann P."/>
        </authorList>
    </citation>
    <scope>NUCLEOTIDE SEQUENCE</scope>
</reference>
<proteinExistence type="predicted"/>
<evidence type="ECO:0000313" key="2">
    <source>
        <dbReference type="EMBL" id="CAH9118052.1"/>
    </source>
</evidence>
<accession>A0A9P0ZWP7</accession>
<feature type="region of interest" description="Disordered" evidence="1">
    <location>
        <begin position="1"/>
        <end position="23"/>
    </location>
</feature>